<dbReference type="OrthoDB" id="1304715at2759"/>
<accession>A0A2G2WJA2</accession>
<sequence length="119" mass="13586">MKDWCQNQPASEDGTMVQPSPVDMTKIWTALAGGLKKGRIYKLGVLQSSSSPSLLMPNFFSTLQNMEEIKAMRKQIEELMQQCTASDAKFVKFAKFKELVKKHMPQVFDDEEESEFDDD</sequence>
<evidence type="ECO:0000256" key="1">
    <source>
        <dbReference type="SAM" id="Coils"/>
    </source>
</evidence>
<dbReference type="EMBL" id="MLFT02000006">
    <property type="protein sequence ID" value="PHT45220.1"/>
    <property type="molecule type" value="Genomic_DNA"/>
</dbReference>
<evidence type="ECO:0000313" key="2">
    <source>
        <dbReference type="EMBL" id="PHT45220.1"/>
    </source>
</evidence>
<name>A0A2G2WJA2_CAPBA</name>
<protein>
    <submittedName>
        <fullName evidence="2">Uncharacterized protein</fullName>
    </submittedName>
</protein>
<keyword evidence="1" id="KW-0175">Coiled coil</keyword>
<gene>
    <name evidence="2" type="ORF">CQW23_14378</name>
</gene>
<dbReference type="Proteomes" id="UP000224567">
    <property type="component" value="Unassembled WGS sequence"/>
</dbReference>
<proteinExistence type="predicted"/>
<evidence type="ECO:0000313" key="3">
    <source>
        <dbReference type="Proteomes" id="UP000224567"/>
    </source>
</evidence>
<comment type="caution">
    <text evidence="2">The sequence shown here is derived from an EMBL/GenBank/DDBJ whole genome shotgun (WGS) entry which is preliminary data.</text>
</comment>
<reference evidence="3" key="2">
    <citation type="journal article" date="2017" name="J. Anim. Genet.">
        <title>Multiple reference genome sequences of hot pepper reveal the massive evolution of plant disease resistance genes by retroduplication.</title>
        <authorList>
            <person name="Kim S."/>
            <person name="Park J."/>
            <person name="Yeom S.-I."/>
            <person name="Kim Y.-M."/>
            <person name="Seo E."/>
            <person name="Kim K.-T."/>
            <person name="Kim M.-S."/>
            <person name="Lee J.M."/>
            <person name="Cheong K."/>
            <person name="Shin H.-S."/>
            <person name="Kim S.-B."/>
            <person name="Han K."/>
            <person name="Lee J."/>
            <person name="Park M."/>
            <person name="Lee H.-A."/>
            <person name="Lee H.-Y."/>
            <person name="Lee Y."/>
            <person name="Oh S."/>
            <person name="Lee J.H."/>
            <person name="Choi E."/>
            <person name="Choi E."/>
            <person name="Lee S.E."/>
            <person name="Jeon J."/>
            <person name="Kim H."/>
            <person name="Choi G."/>
            <person name="Song H."/>
            <person name="Lee J."/>
            <person name="Lee S.-C."/>
            <person name="Kwon J.-K."/>
            <person name="Lee H.-Y."/>
            <person name="Koo N."/>
            <person name="Hong Y."/>
            <person name="Kim R.W."/>
            <person name="Kang W.-H."/>
            <person name="Huh J.H."/>
            <person name="Kang B.-C."/>
            <person name="Yang T.-J."/>
            <person name="Lee Y.-H."/>
            <person name="Bennetzen J.L."/>
            <person name="Choi D."/>
        </authorList>
    </citation>
    <scope>NUCLEOTIDE SEQUENCE [LARGE SCALE GENOMIC DNA]</scope>
    <source>
        <strain evidence="3">cv. PBC81</strain>
    </source>
</reference>
<keyword evidence="3" id="KW-1185">Reference proteome</keyword>
<dbReference type="AlphaFoldDB" id="A0A2G2WJA2"/>
<feature type="coiled-coil region" evidence="1">
    <location>
        <begin position="62"/>
        <end position="89"/>
    </location>
</feature>
<organism evidence="2 3">
    <name type="scientific">Capsicum baccatum</name>
    <name type="common">Peruvian pepper</name>
    <dbReference type="NCBI Taxonomy" id="33114"/>
    <lineage>
        <taxon>Eukaryota</taxon>
        <taxon>Viridiplantae</taxon>
        <taxon>Streptophyta</taxon>
        <taxon>Embryophyta</taxon>
        <taxon>Tracheophyta</taxon>
        <taxon>Spermatophyta</taxon>
        <taxon>Magnoliopsida</taxon>
        <taxon>eudicotyledons</taxon>
        <taxon>Gunneridae</taxon>
        <taxon>Pentapetalae</taxon>
        <taxon>asterids</taxon>
        <taxon>lamiids</taxon>
        <taxon>Solanales</taxon>
        <taxon>Solanaceae</taxon>
        <taxon>Solanoideae</taxon>
        <taxon>Capsiceae</taxon>
        <taxon>Capsicum</taxon>
    </lineage>
</organism>
<reference evidence="2 3" key="1">
    <citation type="journal article" date="2017" name="Genome Biol.">
        <title>New reference genome sequences of hot pepper reveal the massive evolution of plant disease-resistance genes by retroduplication.</title>
        <authorList>
            <person name="Kim S."/>
            <person name="Park J."/>
            <person name="Yeom S.I."/>
            <person name="Kim Y.M."/>
            <person name="Seo E."/>
            <person name="Kim K.T."/>
            <person name="Kim M.S."/>
            <person name="Lee J.M."/>
            <person name="Cheong K."/>
            <person name="Shin H.S."/>
            <person name="Kim S.B."/>
            <person name="Han K."/>
            <person name="Lee J."/>
            <person name="Park M."/>
            <person name="Lee H.A."/>
            <person name="Lee H.Y."/>
            <person name="Lee Y."/>
            <person name="Oh S."/>
            <person name="Lee J.H."/>
            <person name="Choi E."/>
            <person name="Choi E."/>
            <person name="Lee S.E."/>
            <person name="Jeon J."/>
            <person name="Kim H."/>
            <person name="Choi G."/>
            <person name="Song H."/>
            <person name="Lee J."/>
            <person name="Lee S.C."/>
            <person name="Kwon J.K."/>
            <person name="Lee H.Y."/>
            <person name="Koo N."/>
            <person name="Hong Y."/>
            <person name="Kim R.W."/>
            <person name="Kang W.H."/>
            <person name="Huh J.H."/>
            <person name="Kang B.C."/>
            <person name="Yang T.J."/>
            <person name="Lee Y.H."/>
            <person name="Bennetzen J.L."/>
            <person name="Choi D."/>
        </authorList>
    </citation>
    <scope>NUCLEOTIDE SEQUENCE [LARGE SCALE GENOMIC DNA]</scope>
    <source>
        <strain evidence="3">cv. PBC81</strain>
    </source>
</reference>